<keyword evidence="1" id="KW-0436">Ligase</keyword>
<dbReference type="EMBL" id="JBBKAJ010000022">
    <property type="protein sequence ID" value="MEJ8636579.1"/>
    <property type="molecule type" value="Genomic_DNA"/>
</dbReference>
<gene>
    <name evidence="1" type="ORF">WKI67_24770</name>
</gene>
<sequence length="418" mass="46021">MSYVEVPGAKVPIRMWTDPASVEDVAMQQLRNVATLPWIKGLAVMPDVHYGKGATVGSVIAMHGAVCPAAVGVDIGCGMSAVKTSLTANDLPGDLSRLRSKIEQAIPVGRGMHGDPVDPGRVFGFPTGGWDDFWTRFDFVADEVKFRRERATKQMGTLGSGNHFVEFCLDESGAVWLMLHSGSRNIGKELAEYHMGQAQKLPHNQGLIDRDLAVFIADTPQMGAYRNDLFWAQEYAKYNRAIMMGLFQEVVRREFRKAKVTFDPVISCQQEDAEGQMRTVEYRPGVISCHHNYVSEERYDGMDLLVTRKGAISAGSGEWGIIPGSMGTESYIVRGLGNEKSFNSASHGAGRRMSRNAAKRKFSTKDLEDQTRGVECRKDSGVVDEIPGAYKPIGQVIEQQKDLVQVVAKLKQVICVKG</sequence>
<evidence type="ECO:0000313" key="2">
    <source>
        <dbReference type="Proteomes" id="UP001377168"/>
    </source>
</evidence>
<protein>
    <submittedName>
        <fullName evidence="1">RtcB family protein</fullName>
        <ecNumber evidence="1">6.5.1.8</ecNumber>
    </submittedName>
</protein>
<keyword evidence="2" id="KW-1185">Reference proteome</keyword>
<accession>A0ACC6PZ40</accession>
<reference evidence="1" key="1">
    <citation type="submission" date="2024-03" db="EMBL/GenBank/DDBJ databases">
        <title>Novel Streptomyces species of biotechnological and ecological value are a feature of Machair soil.</title>
        <authorList>
            <person name="Prole J.R."/>
            <person name="Goodfellow M."/>
            <person name="Allenby N."/>
            <person name="Ward A.C."/>
        </authorList>
    </citation>
    <scope>NUCLEOTIDE SEQUENCE</scope>
    <source>
        <strain evidence="1">MS2.AVA.5</strain>
    </source>
</reference>
<evidence type="ECO:0000313" key="1">
    <source>
        <dbReference type="EMBL" id="MEJ8636579.1"/>
    </source>
</evidence>
<comment type="caution">
    <text evidence="1">The sequence shown here is derived from an EMBL/GenBank/DDBJ whole genome shotgun (WGS) entry which is preliminary data.</text>
</comment>
<name>A0ACC6PZ40_9ACTN</name>
<dbReference type="Proteomes" id="UP001377168">
    <property type="component" value="Unassembled WGS sequence"/>
</dbReference>
<organism evidence="1 2">
    <name type="scientific">Streptomyces achmelvichensis</name>
    <dbReference type="NCBI Taxonomy" id="3134111"/>
    <lineage>
        <taxon>Bacteria</taxon>
        <taxon>Bacillati</taxon>
        <taxon>Actinomycetota</taxon>
        <taxon>Actinomycetes</taxon>
        <taxon>Kitasatosporales</taxon>
        <taxon>Streptomycetaceae</taxon>
        <taxon>Streptomyces</taxon>
    </lineage>
</organism>
<proteinExistence type="predicted"/>
<dbReference type="EC" id="6.5.1.8" evidence="1"/>